<evidence type="ECO:0000313" key="1">
    <source>
        <dbReference type="EMBL" id="KAJ9651894.1"/>
    </source>
</evidence>
<keyword evidence="2" id="KW-1185">Reference proteome</keyword>
<organism evidence="1 2">
    <name type="scientific">Neophaeococcomyces mojaviensis</name>
    <dbReference type="NCBI Taxonomy" id="3383035"/>
    <lineage>
        <taxon>Eukaryota</taxon>
        <taxon>Fungi</taxon>
        <taxon>Dikarya</taxon>
        <taxon>Ascomycota</taxon>
        <taxon>Pezizomycotina</taxon>
        <taxon>Eurotiomycetes</taxon>
        <taxon>Chaetothyriomycetidae</taxon>
        <taxon>Chaetothyriales</taxon>
        <taxon>Chaetothyriales incertae sedis</taxon>
        <taxon>Neophaeococcomyces</taxon>
    </lineage>
</organism>
<proteinExistence type="predicted"/>
<evidence type="ECO:0000313" key="2">
    <source>
        <dbReference type="Proteomes" id="UP001172386"/>
    </source>
</evidence>
<protein>
    <submittedName>
        <fullName evidence="1">Uncharacterized protein</fullName>
    </submittedName>
</protein>
<dbReference type="EMBL" id="JAPDRQ010000230">
    <property type="protein sequence ID" value="KAJ9651894.1"/>
    <property type="molecule type" value="Genomic_DNA"/>
</dbReference>
<dbReference type="Proteomes" id="UP001172386">
    <property type="component" value="Unassembled WGS sequence"/>
</dbReference>
<reference evidence="1" key="1">
    <citation type="submission" date="2022-10" db="EMBL/GenBank/DDBJ databases">
        <title>Culturing micro-colonial fungi from biological soil crusts in the Mojave desert and describing Neophaeococcomyces mojavensis, and introducing the new genera and species Taxawa tesnikishii.</title>
        <authorList>
            <person name="Kurbessoian T."/>
            <person name="Stajich J.E."/>
        </authorList>
    </citation>
    <scope>NUCLEOTIDE SEQUENCE</scope>
    <source>
        <strain evidence="1">JES_112</strain>
    </source>
</reference>
<accession>A0ACC2ZWC1</accession>
<name>A0ACC2ZWC1_9EURO</name>
<sequence>MSQTPSQACCNTPPVVSKGYQEKGEYTTIDGLKTYVTGPKSAAGILVVYDIFGFFPQTLQGADILSGLHHKPTESKNKFTVFMPDFFEGKPADISWYPPDNEEKGKKLGEFFNTTAAPPKTVAKVAKVVQELKQKYPDIQNWGVLGYCWGGKIVNLVSQEGTPFKAAVTAHPAMVDPADAPKVAIPMLVLPSKDESKDDIAKYQNGLKVTNDVQWFDDQVHGFLAARGNLEDENVKKAYEKGYSLLSTWFTEHLGTKDSKL</sequence>
<gene>
    <name evidence="1" type="ORF">H2198_008858</name>
</gene>
<comment type="caution">
    <text evidence="1">The sequence shown here is derived from an EMBL/GenBank/DDBJ whole genome shotgun (WGS) entry which is preliminary data.</text>
</comment>